<dbReference type="KEGG" id="rhs:A3Q41_03304"/>
<dbReference type="PIRSF" id="PIRSF005962">
    <property type="entry name" value="Pept_M20D_amidohydro"/>
    <property type="match status" value="1"/>
</dbReference>
<dbReference type="RefSeq" id="WP_048319731.1">
    <property type="nucleotide sequence ID" value="NZ_CP015220.1"/>
</dbReference>
<dbReference type="PANTHER" id="PTHR11014">
    <property type="entry name" value="PEPTIDASE M20 FAMILY MEMBER"/>
    <property type="match status" value="1"/>
</dbReference>
<keyword evidence="1" id="KW-0479">Metal-binding</keyword>
<keyword evidence="2" id="KW-0378">Hydrolase</keyword>
<dbReference type="AlphaFoldDB" id="A0A143QN62"/>
<name>A0A143QN62_RHOFA</name>
<evidence type="ECO:0000256" key="1">
    <source>
        <dbReference type="PIRSR" id="PIRSR005962-1"/>
    </source>
</evidence>
<feature type="binding site" evidence="1">
    <location>
        <position position="361"/>
    </location>
    <ligand>
        <name>Mn(2+)</name>
        <dbReference type="ChEBI" id="CHEBI:29035"/>
        <label>2</label>
    </ligand>
</feature>
<dbReference type="InterPro" id="IPR017439">
    <property type="entry name" value="Amidohydrolase"/>
</dbReference>
<feature type="binding site" evidence="1">
    <location>
        <position position="139"/>
    </location>
    <ligand>
        <name>Mn(2+)</name>
        <dbReference type="ChEBI" id="CHEBI:29035"/>
        <label>2</label>
    </ligand>
</feature>
<dbReference type="EC" id="3.-.-.-" evidence="2"/>
<feature type="binding site" evidence="1">
    <location>
        <position position="164"/>
    </location>
    <ligand>
        <name>Mn(2+)</name>
        <dbReference type="ChEBI" id="CHEBI:29035"/>
        <label>2</label>
    </ligand>
</feature>
<dbReference type="PATRIC" id="fig|1653479.3.peg.3350"/>
<reference evidence="2 3" key="1">
    <citation type="journal article" date="2016" name="Genome Announc.">
        <title>Complete Genome and Plasmid Sequences for Rhodococcus fascians D188 and Draft Sequences for Rhodococcus Isolates PBTS 1 and PBTS 2.</title>
        <authorList>
            <person name="Stamler R.A."/>
            <person name="Vereecke D."/>
            <person name="Zhang Y."/>
            <person name="Schilkey F."/>
            <person name="Devitt N."/>
            <person name="Randall J.J."/>
        </authorList>
    </citation>
    <scope>NUCLEOTIDE SEQUENCE [LARGE SCALE GENOMIC DNA]</scope>
    <source>
        <strain evidence="2 3">PBTS2</strain>
    </source>
</reference>
<comment type="cofactor">
    <cofactor evidence="1">
        <name>Mn(2+)</name>
        <dbReference type="ChEBI" id="CHEBI:29035"/>
    </cofactor>
    <text evidence="1">The Mn(2+) ion enhances activity.</text>
</comment>
<dbReference type="Gene3D" id="3.30.70.360">
    <property type="match status" value="1"/>
</dbReference>
<accession>A0A143QN62</accession>
<reference evidence="3" key="2">
    <citation type="submission" date="2016-04" db="EMBL/GenBank/DDBJ databases">
        <title>Complete Genome and Plasmid Sequences for Rhodococcus fascians D188 and Draft Sequences for Rhodococcus spp. Isolates PBTS 1 and PBTS 2.</title>
        <authorList>
            <person name="Stamer R."/>
            <person name="Vereecke D."/>
            <person name="Zhang Y."/>
            <person name="Schilkey F."/>
            <person name="Devitt N."/>
            <person name="Randall J."/>
        </authorList>
    </citation>
    <scope>NUCLEOTIDE SEQUENCE [LARGE SCALE GENOMIC DNA]</scope>
    <source>
        <strain evidence="3">PBTS2</strain>
    </source>
</reference>
<gene>
    <name evidence="2" type="primary">yxeP</name>
    <name evidence="2" type="ORF">A3Q41_03304</name>
</gene>
<dbReference type="Proteomes" id="UP000076038">
    <property type="component" value="Chromosome"/>
</dbReference>
<feature type="binding site" evidence="1">
    <location>
        <position position="106"/>
    </location>
    <ligand>
        <name>Mn(2+)</name>
        <dbReference type="ChEBI" id="CHEBI:29035"/>
        <label>2</label>
    </ligand>
</feature>
<accession>A0A260UJG9</accession>
<evidence type="ECO:0000313" key="2">
    <source>
        <dbReference type="EMBL" id="AMY24595.1"/>
    </source>
</evidence>
<dbReference type="SUPFAM" id="SSF55031">
    <property type="entry name" value="Bacterial exopeptidase dimerisation domain"/>
    <property type="match status" value="1"/>
</dbReference>
<evidence type="ECO:0000313" key="3">
    <source>
        <dbReference type="Proteomes" id="UP000076038"/>
    </source>
</evidence>
<dbReference type="OrthoDB" id="9777385at2"/>
<dbReference type="CDD" id="cd08014">
    <property type="entry name" value="M20_Acy1-like"/>
    <property type="match status" value="1"/>
</dbReference>
<dbReference type="PANTHER" id="PTHR11014:SF63">
    <property type="entry name" value="METALLOPEPTIDASE, PUTATIVE (AFU_ORTHOLOGUE AFUA_6G09600)-RELATED"/>
    <property type="match status" value="1"/>
</dbReference>
<dbReference type="NCBIfam" id="TIGR01891">
    <property type="entry name" value="amidohydrolases"/>
    <property type="match status" value="1"/>
</dbReference>
<dbReference type="GO" id="GO:0046872">
    <property type="term" value="F:metal ion binding"/>
    <property type="evidence" value="ECO:0007669"/>
    <property type="project" value="UniProtKB-KW"/>
</dbReference>
<protein>
    <submittedName>
        <fullName evidence="2">Putative hydrolase YxeP</fullName>
        <ecNumber evidence="2">3.-.-.-</ecNumber>
    </submittedName>
</protein>
<sequence>MSSREAAIDRWIQAHTEDLSLWRRHIHAHPELARREFATTAFVMEQLSAAGLSPKPLPGGTGLICDIGPDGPRVALRADMDALPLQEITGAPYTSTVPGVSHACGHDAHTTVLLATGLALASLPDLHYGVRLIFQPAEEVMPGGALDAVAAGALDGVSKIFALHCDPRLEVGQVGVRVGAITSAADTVELRLDSPGGHTSRPHLTTDLVYALGTVITGLPGMLSRRIDPRTSTVMVWGAVVAGQAPNAIPQTGMLTGTVRTGDHETWALLEPLVREIVTGLLAPTGVRFELHYRRGVPPVVNDPGSTATFEKAIGRVGPAALADTAQSGGGEDFSWYLENVPGAMARLGVWSGTGPQLDIHQPTFDLDERALAVGVKVMTGIALDPN</sequence>
<dbReference type="Gene3D" id="3.40.630.10">
    <property type="entry name" value="Zn peptidases"/>
    <property type="match status" value="1"/>
</dbReference>
<dbReference type="InterPro" id="IPR002933">
    <property type="entry name" value="Peptidase_M20"/>
</dbReference>
<keyword evidence="3" id="KW-1185">Reference proteome</keyword>
<dbReference type="InterPro" id="IPR036264">
    <property type="entry name" value="Bact_exopeptidase_dim_dom"/>
</dbReference>
<dbReference type="Pfam" id="PF01546">
    <property type="entry name" value="Peptidase_M20"/>
    <property type="match status" value="1"/>
</dbReference>
<proteinExistence type="predicted"/>
<dbReference type="GO" id="GO:0016787">
    <property type="term" value="F:hydrolase activity"/>
    <property type="evidence" value="ECO:0007669"/>
    <property type="project" value="UniProtKB-KW"/>
</dbReference>
<feature type="binding site" evidence="1">
    <location>
        <position position="104"/>
    </location>
    <ligand>
        <name>Mn(2+)</name>
        <dbReference type="ChEBI" id="CHEBI:29035"/>
        <label>2</label>
    </ligand>
</feature>
<keyword evidence="1" id="KW-0464">Manganese</keyword>
<dbReference type="EMBL" id="CP015220">
    <property type="protein sequence ID" value="AMY24595.1"/>
    <property type="molecule type" value="Genomic_DNA"/>
</dbReference>
<organism evidence="2 3">
    <name type="scientific">Rhodococcoides fascians</name>
    <name type="common">Rhodococcus fascians</name>
    <dbReference type="NCBI Taxonomy" id="1828"/>
    <lineage>
        <taxon>Bacteria</taxon>
        <taxon>Bacillati</taxon>
        <taxon>Actinomycetota</taxon>
        <taxon>Actinomycetes</taxon>
        <taxon>Mycobacteriales</taxon>
        <taxon>Nocardiaceae</taxon>
        <taxon>Rhodococcoides</taxon>
    </lineage>
</organism>
<dbReference type="SUPFAM" id="SSF53187">
    <property type="entry name" value="Zn-dependent exopeptidases"/>
    <property type="match status" value="1"/>
</dbReference>